<dbReference type="Proteomes" id="UP000278488">
    <property type="component" value="Segment"/>
</dbReference>
<proteinExistence type="predicted"/>
<feature type="coiled-coil region" evidence="1">
    <location>
        <begin position="100"/>
        <end position="143"/>
    </location>
</feature>
<organism evidence="2 3">
    <name type="scientific">Klebsiella phage Pylas</name>
    <dbReference type="NCBI Taxonomy" id="2419682"/>
    <lineage>
        <taxon>Viruses</taxon>
        <taxon>Duplodnaviria</taxon>
        <taxon>Heunggongvirae</taxon>
        <taxon>Uroviricota</taxon>
        <taxon>Caudoviricetes</taxon>
        <taxon>Schitoviridae</taxon>
        <taxon>Humphriesvirinae</taxon>
        <taxon>Pylasvirus</taxon>
        <taxon>Pylasvirus pylas</taxon>
    </lineage>
</organism>
<reference evidence="3" key="1">
    <citation type="submission" date="2018-09" db="EMBL/GenBank/DDBJ databases">
        <title>Complete genome of Klebsiella pneumoniae phage Pylas.</title>
        <authorList>
            <person name="Powell J.E."/>
            <person name="Lessor L."/>
            <person name="O'Leary C.J."/>
            <person name="Liu M."/>
        </authorList>
    </citation>
    <scope>NUCLEOTIDE SEQUENCE [LARGE SCALE GENOMIC DNA]</scope>
</reference>
<evidence type="ECO:0000313" key="2">
    <source>
        <dbReference type="EMBL" id="AYP69323.1"/>
    </source>
</evidence>
<gene>
    <name evidence="2" type="ORF">Pylas_069</name>
</gene>
<accession>A0A3G3BYF9</accession>
<keyword evidence="1" id="KW-0175">Coiled coil</keyword>
<protein>
    <submittedName>
        <fullName evidence="2">Uncharacterized protein</fullName>
    </submittedName>
</protein>
<sequence length="249" mass="27666">MADYVIQPITNEDLTTKVVDGTGIFDELMTAANAHLTYQWEQDRITGTSYAEVYLGQLTAVLGQAVLFLTERDKTYLNNLLVQSQIKLADAQVALAAQDLLNKQQELLNAQKQMELMEQQIQLAEKQVELADKELLVKDKEMQLLDKQIAVQEATADLTRQKIKTEMAQISDSVDGVSVTGILGAQIALYKQQRDGFLRDAEQKALKIVADTWITRKTVDDGTPLPTGFDTAAVDAFTRKVADGVQVNY</sequence>
<keyword evidence="3" id="KW-1185">Reference proteome</keyword>
<name>A0A3G3BYF9_9CAUD</name>
<evidence type="ECO:0000313" key="3">
    <source>
        <dbReference type="Proteomes" id="UP000278488"/>
    </source>
</evidence>
<evidence type="ECO:0000256" key="1">
    <source>
        <dbReference type="SAM" id="Coils"/>
    </source>
</evidence>
<dbReference type="EMBL" id="MH899585">
    <property type="protein sequence ID" value="AYP69323.1"/>
    <property type="molecule type" value="Genomic_DNA"/>
</dbReference>